<comment type="subcellular location">
    <subcellularLocation>
        <location evidence="1">Cell inner membrane</location>
        <topology evidence="1">Peripheral membrane protein</topology>
    </subcellularLocation>
</comment>
<dbReference type="PANTHER" id="PTHR43875">
    <property type="entry name" value="MALTODEXTRIN IMPORT ATP-BINDING PROTEIN MSMX"/>
    <property type="match status" value="1"/>
</dbReference>
<dbReference type="InterPro" id="IPR017871">
    <property type="entry name" value="ABC_transporter-like_CS"/>
</dbReference>
<keyword evidence="3" id="KW-0813">Transport</keyword>
<keyword evidence="9" id="KW-1278">Translocase</keyword>
<keyword evidence="13" id="KW-1185">Reference proteome</keyword>
<dbReference type="Gene3D" id="2.40.50.140">
    <property type="entry name" value="Nucleic acid-binding proteins"/>
    <property type="match status" value="1"/>
</dbReference>
<evidence type="ECO:0000313" key="13">
    <source>
        <dbReference type="Proteomes" id="UP000199064"/>
    </source>
</evidence>
<dbReference type="InterPro" id="IPR027417">
    <property type="entry name" value="P-loop_NTPase"/>
</dbReference>
<feature type="domain" description="ABC transporter" evidence="11">
    <location>
        <begin position="4"/>
        <end position="234"/>
    </location>
</feature>
<dbReference type="Proteomes" id="UP000199064">
    <property type="component" value="Unassembled WGS sequence"/>
</dbReference>
<evidence type="ECO:0000256" key="4">
    <source>
        <dbReference type="ARBA" id="ARBA00022475"/>
    </source>
</evidence>
<keyword evidence="4" id="KW-1003">Cell membrane</keyword>
<evidence type="ECO:0000256" key="10">
    <source>
        <dbReference type="ARBA" id="ARBA00023136"/>
    </source>
</evidence>
<dbReference type="InterPro" id="IPR047641">
    <property type="entry name" value="ABC_transpr_MalK/UgpC-like"/>
</dbReference>
<reference evidence="13" key="1">
    <citation type="submission" date="2016-10" db="EMBL/GenBank/DDBJ databases">
        <authorList>
            <person name="Varghese N."/>
            <person name="Submissions S."/>
        </authorList>
    </citation>
    <scope>NUCLEOTIDE SEQUENCE [LARGE SCALE GENOMIC DNA]</scope>
    <source>
        <strain evidence="13">ES.061</strain>
    </source>
</reference>
<protein>
    <submittedName>
        <fullName evidence="12">Carbohydrate ABC transporter ATP-binding protein, CUT1 family</fullName>
    </submittedName>
</protein>
<evidence type="ECO:0000256" key="6">
    <source>
        <dbReference type="ARBA" id="ARBA00022597"/>
    </source>
</evidence>
<evidence type="ECO:0000256" key="1">
    <source>
        <dbReference type="ARBA" id="ARBA00004417"/>
    </source>
</evidence>
<dbReference type="GO" id="GO:0008643">
    <property type="term" value="P:carbohydrate transport"/>
    <property type="evidence" value="ECO:0007669"/>
    <property type="project" value="InterPro"/>
</dbReference>
<dbReference type="Gene3D" id="2.40.50.100">
    <property type="match status" value="1"/>
</dbReference>
<dbReference type="InterPro" id="IPR015855">
    <property type="entry name" value="ABC_transpr_MalK-like"/>
</dbReference>
<keyword evidence="6" id="KW-0762">Sugar transport</keyword>
<dbReference type="SMART" id="SM00382">
    <property type="entry name" value="AAA"/>
    <property type="match status" value="1"/>
</dbReference>
<evidence type="ECO:0000256" key="7">
    <source>
        <dbReference type="ARBA" id="ARBA00022741"/>
    </source>
</evidence>
<dbReference type="CDD" id="cd03301">
    <property type="entry name" value="ABC_MalK_N"/>
    <property type="match status" value="1"/>
</dbReference>
<evidence type="ECO:0000313" key="12">
    <source>
        <dbReference type="EMBL" id="SEC13774.1"/>
    </source>
</evidence>
<dbReference type="InterPro" id="IPR012340">
    <property type="entry name" value="NA-bd_OB-fold"/>
</dbReference>
<dbReference type="Gene3D" id="3.40.50.300">
    <property type="entry name" value="P-loop containing nucleotide triphosphate hydrolases"/>
    <property type="match status" value="1"/>
</dbReference>
<dbReference type="InterPro" id="IPR008995">
    <property type="entry name" value="Mo/tungstate-bd_C_term_dom"/>
</dbReference>
<dbReference type="GO" id="GO:0140359">
    <property type="term" value="F:ABC-type transporter activity"/>
    <property type="evidence" value="ECO:0007669"/>
    <property type="project" value="InterPro"/>
</dbReference>
<dbReference type="EMBL" id="FNSL01000002">
    <property type="protein sequence ID" value="SEC13774.1"/>
    <property type="molecule type" value="Genomic_DNA"/>
</dbReference>
<evidence type="ECO:0000256" key="2">
    <source>
        <dbReference type="ARBA" id="ARBA00005417"/>
    </source>
</evidence>
<dbReference type="GO" id="GO:0001407">
    <property type="term" value="P:glycerophosphodiester transmembrane transport"/>
    <property type="evidence" value="ECO:0007669"/>
    <property type="project" value="TreeGrafter"/>
</dbReference>
<evidence type="ECO:0000256" key="5">
    <source>
        <dbReference type="ARBA" id="ARBA00022519"/>
    </source>
</evidence>
<accession>A0A1H4Q2G0</accession>
<dbReference type="GO" id="GO:0005524">
    <property type="term" value="F:ATP binding"/>
    <property type="evidence" value="ECO:0007669"/>
    <property type="project" value="UniProtKB-KW"/>
</dbReference>
<proteinExistence type="inferred from homology"/>
<keyword evidence="5" id="KW-0997">Cell inner membrane</keyword>
<name>A0A1H4Q2G0_9HYPH</name>
<keyword evidence="8 12" id="KW-0067">ATP-binding</keyword>
<gene>
    <name evidence="12" type="ORF">SAMN05216452_3902</name>
</gene>
<dbReference type="InterPro" id="IPR040582">
    <property type="entry name" value="OB_MalK-like"/>
</dbReference>
<evidence type="ECO:0000259" key="11">
    <source>
        <dbReference type="PROSITE" id="PS50893"/>
    </source>
</evidence>
<dbReference type="GO" id="GO:0016887">
    <property type="term" value="F:ATP hydrolysis activity"/>
    <property type="evidence" value="ECO:0007669"/>
    <property type="project" value="InterPro"/>
</dbReference>
<dbReference type="PANTHER" id="PTHR43875:SF12">
    <property type="entry name" value="SN-GLYCEROL-3-PHOSPHATE IMPORT ATP-BINDING PROTEIN UGPC"/>
    <property type="match status" value="1"/>
</dbReference>
<dbReference type="FunFam" id="3.40.50.300:FF:000042">
    <property type="entry name" value="Maltose/maltodextrin ABC transporter, ATP-binding protein"/>
    <property type="match status" value="1"/>
</dbReference>
<dbReference type="Pfam" id="PF17912">
    <property type="entry name" value="OB_MalK"/>
    <property type="match status" value="1"/>
</dbReference>
<keyword evidence="7" id="KW-0547">Nucleotide-binding</keyword>
<dbReference type="AlphaFoldDB" id="A0A1H4Q2G0"/>
<dbReference type="RefSeq" id="WP_090330091.1">
    <property type="nucleotide sequence ID" value="NZ_FNSL01000002.1"/>
</dbReference>
<dbReference type="PROSITE" id="PS50893">
    <property type="entry name" value="ABC_TRANSPORTER_2"/>
    <property type="match status" value="1"/>
</dbReference>
<evidence type="ECO:0000256" key="3">
    <source>
        <dbReference type="ARBA" id="ARBA00022448"/>
    </source>
</evidence>
<dbReference type="GO" id="GO:0015794">
    <property type="term" value="P:glycerol-3-phosphate transmembrane transport"/>
    <property type="evidence" value="ECO:0007669"/>
    <property type="project" value="TreeGrafter"/>
</dbReference>
<dbReference type="Pfam" id="PF00005">
    <property type="entry name" value="ABC_tran"/>
    <property type="match status" value="1"/>
</dbReference>
<dbReference type="InterPro" id="IPR003439">
    <property type="entry name" value="ABC_transporter-like_ATP-bd"/>
</dbReference>
<dbReference type="NCBIfam" id="NF008653">
    <property type="entry name" value="PRK11650.1"/>
    <property type="match status" value="1"/>
</dbReference>
<sequence length="389" mass="42108">MADINIRKVEKFYGKNQVVHGVDLDIRNGEFIVILGPSGCGKSTLLRMIAGLEEISAGEIAIENTVVNRLEPRERGCAMVFQNYALYPHMTVAQNIGYALKVGGMRKAERMQKVEATAKSLGLDQLLDRKPAQLSGGQRQRVAMGRAIVREPKVFLFDEPLSNLDAKLRVQMRLEIRRLHRALKATSVFVTHDQVEAMSLADRLVVMNGGRIEQVGTPEEVYHAPASVYVGGFIGSPAMNFLPCGVSEDGTFAVIDNTSFRLPIDPNIGRSIAGQSVIVGLRPEDLKIAPEANDPNLLTVAFDFSEEQGSGRLMHGRLAGRDFVLHSAGRKHPAPGTPCSLSITAESVHLFDPTTEKRIAGAGTKAGQTGALPATFQKTSDLTVSGAIQ</sequence>
<keyword evidence="10" id="KW-0472">Membrane</keyword>
<dbReference type="PROSITE" id="PS00211">
    <property type="entry name" value="ABC_TRANSPORTER_1"/>
    <property type="match status" value="1"/>
</dbReference>
<comment type="similarity">
    <text evidence="2">Belongs to the ABC transporter superfamily.</text>
</comment>
<dbReference type="SUPFAM" id="SSF52540">
    <property type="entry name" value="P-loop containing nucleoside triphosphate hydrolases"/>
    <property type="match status" value="1"/>
</dbReference>
<evidence type="ECO:0000256" key="8">
    <source>
        <dbReference type="ARBA" id="ARBA00022840"/>
    </source>
</evidence>
<organism evidence="12 13">
    <name type="scientific">Nitratireductor aquibiodomus</name>
    <dbReference type="NCBI Taxonomy" id="204799"/>
    <lineage>
        <taxon>Bacteria</taxon>
        <taxon>Pseudomonadati</taxon>
        <taxon>Pseudomonadota</taxon>
        <taxon>Alphaproteobacteria</taxon>
        <taxon>Hyphomicrobiales</taxon>
        <taxon>Phyllobacteriaceae</taxon>
        <taxon>Nitratireductor</taxon>
    </lineage>
</organism>
<dbReference type="GO" id="GO:0055052">
    <property type="term" value="C:ATP-binding cassette (ABC) transporter complex, substrate-binding subunit-containing"/>
    <property type="evidence" value="ECO:0007669"/>
    <property type="project" value="TreeGrafter"/>
</dbReference>
<evidence type="ECO:0000256" key="9">
    <source>
        <dbReference type="ARBA" id="ARBA00022967"/>
    </source>
</evidence>
<dbReference type="SUPFAM" id="SSF50331">
    <property type="entry name" value="MOP-like"/>
    <property type="match status" value="1"/>
</dbReference>
<dbReference type="InterPro" id="IPR003593">
    <property type="entry name" value="AAA+_ATPase"/>
</dbReference>